<dbReference type="UniPathway" id="UPA00079"/>
<dbReference type="InterPro" id="IPR029058">
    <property type="entry name" value="AB_hydrolase_fold"/>
</dbReference>
<dbReference type="HAMAP" id="MF_01660">
    <property type="entry name" value="MenH"/>
    <property type="match status" value="1"/>
</dbReference>
<dbReference type="GO" id="GO:0009234">
    <property type="term" value="P:menaquinone biosynthetic process"/>
    <property type="evidence" value="ECO:0007669"/>
    <property type="project" value="UniProtKB-UniRule"/>
</dbReference>
<dbReference type="InterPro" id="IPR000639">
    <property type="entry name" value="Epox_hydrolase-like"/>
</dbReference>
<comment type="catalytic activity">
    <reaction evidence="3">
        <text>5-enolpyruvoyl-6-hydroxy-2-succinyl-cyclohex-3-ene-1-carboxylate = (1R,6R)-6-hydroxy-2-succinyl-cyclohexa-2,4-diene-1-carboxylate + pyruvate</text>
        <dbReference type="Rhea" id="RHEA:25597"/>
        <dbReference type="ChEBI" id="CHEBI:15361"/>
        <dbReference type="ChEBI" id="CHEBI:58689"/>
        <dbReference type="ChEBI" id="CHEBI:58818"/>
        <dbReference type="EC" id="4.2.99.20"/>
    </reaction>
</comment>
<evidence type="ECO:0000313" key="6">
    <source>
        <dbReference type="EMBL" id="TMQ60070.1"/>
    </source>
</evidence>
<evidence type="ECO:0000256" key="3">
    <source>
        <dbReference type="HAMAP-Rule" id="MF_01660"/>
    </source>
</evidence>
<dbReference type="EC" id="4.2.99.20" evidence="3"/>
<sequence length="338" mass="36476">MPTHLGGAQDPGGRLASGPRDRGDRGPDRAGRESRVASGRLGRRGPRGRERLVTLTVRGVPYHIVLDGEPARGRPIVLLHGFNGSSEDWTPLLPRLRGEGRAAIAVDLLGHGATGAPADPSRYTMAEAVRDLDAILGDLGVERSDWLGYSMGGRVALHMALAQPERVSSLILESSSPGIEDVHARARRRGEDDALADRIEERGIEWFVNYWSMLPLFETQRELPPATLAALRSRRMGSLPAGLARSLRGMGQGVHDYLGSRLDRVRCDVLLLAGERDVKYVRVARSMAEAIPGSSCVIVPGVGHAVHLEAPEALADALAAHWMALPELDAEASSRSYE</sequence>
<comment type="similarity">
    <text evidence="3">Belongs to the AB hydrolase superfamily. MenH family.</text>
</comment>
<dbReference type="AlphaFoldDB" id="A0A538T8V8"/>
<evidence type="ECO:0000256" key="1">
    <source>
        <dbReference type="ARBA" id="ARBA00022428"/>
    </source>
</evidence>
<comment type="function">
    <text evidence="3">Catalyzes a proton abstraction reaction that results in 2,5-elimination of pyruvate from 2-succinyl-5-enolpyruvyl-6-hydroxy-3-cyclohexene-1-carboxylate (SEPHCHC) and the formation of 2-succinyl-6-hydroxy-2,4-cyclohexadiene-1-carboxylate (SHCHC).</text>
</comment>
<evidence type="ECO:0000313" key="7">
    <source>
        <dbReference type="Proteomes" id="UP000316852"/>
    </source>
</evidence>
<feature type="compositionally biased region" description="Basic and acidic residues" evidence="4">
    <location>
        <begin position="19"/>
        <end position="35"/>
    </location>
</feature>
<dbReference type="NCBIfam" id="TIGR03695">
    <property type="entry name" value="menH_SHCHC"/>
    <property type="match status" value="1"/>
</dbReference>
<dbReference type="Pfam" id="PF00561">
    <property type="entry name" value="Abhydrolase_1"/>
    <property type="match status" value="1"/>
</dbReference>
<evidence type="ECO:0000259" key="5">
    <source>
        <dbReference type="Pfam" id="PF00561"/>
    </source>
</evidence>
<name>A0A538T8V8_UNCEI</name>
<comment type="pathway">
    <text evidence="3">Quinol/quinone metabolism; 1,4-dihydroxy-2-naphthoate biosynthesis; 1,4-dihydroxy-2-naphthoate from chorismate: step 3/7.</text>
</comment>
<dbReference type="InterPro" id="IPR000073">
    <property type="entry name" value="AB_hydrolase_1"/>
</dbReference>
<dbReference type="PRINTS" id="PR00412">
    <property type="entry name" value="EPOXHYDRLASE"/>
</dbReference>
<comment type="caution">
    <text evidence="6">The sequence shown here is derived from an EMBL/GenBank/DDBJ whole genome shotgun (WGS) entry which is preliminary data.</text>
</comment>
<comment type="pathway">
    <text evidence="3">Quinol/quinone metabolism; menaquinone biosynthesis.</text>
</comment>
<dbReference type="GO" id="GO:0070205">
    <property type="term" value="F:2-succinyl-6-hydroxy-2,4-cyclohexadiene-1-carboxylate synthase activity"/>
    <property type="evidence" value="ECO:0007669"/>
    <property type="project" value="UniProtKB-UniRule"/>
</dbReference>
<organism evidence="6 7">
    <name type="scientific">Eiseniibacteriota bacterium</name>
    <dbReference type="NCBI Taxonomy" id="2212470"/>
    <lineage>
        <taxon>Bacteria</taxon>
        <taxon>Candidatus Eiseniibacteriota</taxon>
    </lineage>
</organism>
<dbReference type="Proteomes" id="UP000316852">
    <property type="component" value="Unassembled WGS sequence"/>
</dbReference>
<dbReference type="PANTHER" id="PTHR42916">
    <property type="entry name" value="2-SUCCINYL-5-ENOLPYRUVYL-6-HYDROXY-3-CYCLOHEXENE-1-CARBOXYLATE SYNTHASE"/>
    <property type="match status" value="1"/>
</dbReference>
<protein>
    <recommendedName>
        <fullName evidence="3">Putative 2-succinyl-6-hydroxy-2,4-cyclohexadiene-1-carboxylate synthase</fullName>
        <shortName evidence="3">SHCHC synthase</shortName>
        <ecNumber evidence="3">4.2.99.20</ecNumber>
    </recommendedName>
</protein>
<feature type="domain" description="AB hydrolase-1" evidence="5">
    <location>
        <begin position="75"/>
        <end position="311"/>
    </location>
</feature>
<dbReference type="Gene3D" id="3.40.50.1820">
    <property type="entry name" value="alpha/beta hydrolase"/>
    <property type="match status" value="1"/>
</dbReference>
<evidence type="ECO:0000256" key="2">
    <source>
        <dbReference type="ARBA" id="ARBA00023239"/>
    </source>
</evidence>
<accession>A0A538T8V8</accession>
<comment type="subunit">
    <text evidence="3">Monomer.</text>
</comment>
<dbReference type="EMBL" id="VBOW01000017">
    <property type="protein sequence ID" value="TMQ60070.1"/>
    <property type="molecule type" value="Genomic_DNA"/>
</dbReference>
<reference evidence="6 7" key="1">
    <citation type="journal article" date="2019" name="Nat. Microbiol.">
        <title>Mediterranean grassland soil C-N compound turnover is dependent on rainfall and depth, and is mediated by genomically divergent microorganisms.</title>
        <authorList>
            <person name="Diamond S."/>
            <person name="Andeer P.F."/>
            <person name="Li Z."/>
            <person name="Crits-Christoph A."/>
            <person name="Burstein D."/>
            <person name="Anantharaman K."/>
            <person name="Lane K.R."/>
            <person name="Thomas B.C."/>
            <person name="Pan C."/>
            <person name="Northen T.R."/>
            <person name="Banfield J.F."/>
        </authorList>
    </citation>
    <scope>NUCLEOTIDE SEQUENCE [LARGE SCALE GENOMIC DNA]</scope>
    <source>
        <strain evidence="6">WS_6</strain>
    </source>
</reference>
<keyword evidence="1 3" id="KW-0474">Menaquinone biosynthesis</keyword>
<feature type="region of interest" description="Disordered" evidence="4">
    <location>
        <begin position="1"/>
        <end position="48"/>
    </location>
</feature>
<dbReference type="SUPFAM" id="SSF53474">
    <property type="entry name" value="alpha/beta-Hydrolases"/>
    <property type="match status" value="1"/>
</dbReference>
<dbReference type="UniPathway" id="UPA01057">
    <property type="reaction ID" value="UER00900"/>
</dbReference>
<dbReference type="PRINTS" id="PR00111">
    <property type="entry name" value="ABHYDROLASE"/>
</dbReference>
<keyword evidence="2 3" id="KW-0456">Lyase</keyword>
<proteinExistence type="inferred from homology"/>
<dbReference type="InterPro" id="IPR022485">
    <property type="entry name" value="SHCHC_synthase_MenH"/>
</dbReference>
<evidence type="ECO:0000256" key="4">
    <source>
        <dbReference type="SAM" id="MobiDB-lite"/>
    </source>
</evidence>
<gene>
    <name evidence="3 6" type="primary">menH</name>
    <name evidence="6" type="ORF">E6K76_02840</name>
</gene>
<dbReference type="PANTHER" id="PTHR42916:SF1">
    <property type="entry name" value="PROTEIN PHYLLO, CHLOROPLASTIC"/>
    <property type="match status" value="1"/>
</dbReference>